<dbReference type="SUPFAM" id="SSF51905">
    <property type="entry name" value="FAD/NAD(P)-binding domain"/>
    <property type="match status" value="1"/>
</dbReference>
<dbReference type="Pfam" id="PF12831">
    <property type="entry name" value="FAD_oxidored"/>
    <property type="match status" value="1"/>
</dbReference>
<dbReference type="OrthoDB" id="417034at2"/>
<evidence type="ECO:0000259" key="1">
    <source>
        <dbReference type="Pfam" id="PF01494"/>
    </source>
</evidence>
<dbReference type="AlphaFoldDB" id="A0A1Y5RDI8"/>
<name>A0A1Y5RDI8_9RHOB</name>
<dbReference type="Proteomes" id="UP000193409">
    <property type="component" value="Unassembled WGS sequence"/>
</dbReference>
<protein>
    <submittedName>
        <fullName evidence="2">Putative oxidoreductase/MT0587</fullName>
        <ecNumber evidence="2">1.-.-.-</ecNumber>
    </submittedName>
</protein>
<organism evidence="2 3">
    <name type="scientific">Pseudoruegeria aquimaris</name>
    <dbReference type="NCBI Taxonomy" id="393663"/>
    <lineage>
        <taxon>Bacteria</taxon>
        <taxon>Pseudomonadati</taxon>
        <taxon>Pseudomonadota</taxon>
        <taxon>Alphaproteobacteria</taxon>
        <taxon>Rhodobacterales</taxon>
        <taxon>Roseobacteraceae</taxon>
        <taxon>Pseudoruegeria</taxon>
    </lineage>
</organism>
<dbReference type="EC" id="1.-.-.-" evidence="2"/>
<dbReference type="InterPro" id="IPR011777">
    <property type="entry name" value="Geranylgeranyl_Rdtase_fam"/>
</dbReference>
<dbReference type="PANTHER" id="PTHR42685">
    <property type="entry name" value="GERANYLGERANYL DIPHOSPHATE REDUCTASE"/>
    <property type="match status" value="1"/>
</dbReference>
<evidence type="ECO:0000313" key="2">
    <source>
        <dbReference type="EMBL" id="SLN14974.1"/>
    </source>
</evidence>
<dbReference type="PRINTS" id="PR00420">
    <property type="entry name" value="RNGMNOXGNASE"/>
</dbReference>
<dbReference type="GO" id="GO:0071949">
    <property type="term" value="F:FAD binding"/>
    <property type="evidence" value="ECO:0007669"/>
    <property type="project" value="InterPro"/>
</dbReference>
<dbReference type="NCBIfam" id="TIGR02032">
    <property type="entry name" value="GG-red-SF"/>
    <property type="match status" value="1"/>
</dbReference>
<reference evidence="2 3" key="1">
    <citation type="submission" date="2017-03" db="EMBL/GenBank/DDBJ databases">
        <authorList>
            <person name="Afonso C.L."/>
            <person name="Miller P.J."/>
            <person name="Scott M.A."/>
            <person name="Spackman E."/>
            <person name="Goraichik I."/>
            <person name="Dimitrov K.M."/>
            <person name="Suarez D.L."/>
            <person name="Swayne D.E."/>
        </authorList>
    </citation>
    <scope>NUCLEOTIDE SEQUENCE [LARGE SCALE GENOMIC DNA]</scope>
    <source>
        <strain evidence="2 3">CECT 7680</strain>
    </source>
</reference>
<feature type="domain" description="FAD-binding" evidence="1">
    <location>
        <begin position="257"/>
        <end position="318"/>
    </location>
</feature>
<gene>
    <name evidence="2" type="ORF">PSA7680_00384</name>
</gene>
<dbReference type="EMBL" id="FWFQ01000002">
    <property type="protein sequence ID" value="SLN14974.1"/>
    <property type="molecule type" value="Genomic_DNA"/>
</dbReference>
<keyword evidence="2" id="KW-0560">Oxidoreductase</keyword>
<proteinExistence type="predicted"/>
<dbReference type="Pfam" id="PF01494">
    <property type="entry name" value="FAD_binding_3"/>
    <property type="match status" value="1"/>
</dbReference>
<dbReference type="InterPro" id="IPR002938">
    <property type="entry name" value="FAD-bd"/>
</dbReference>
<dbReference type="InterPro" id="IPR050407">
    <property type="entry name" value="Geranylgeranyl_reductase"/>
</dbReference>
<dbReference type="InterPro" id="IPR036188">
    <property type="entry name" value="FAD/NAD-bd_sf"/>
</dbReference>
<dbReference type="PANTHER" id="PTHR42685:SF22">
    <property type="entry name" value="CONDITIONED MEDIUM FACTOR RECEPTOR 1"/>
    <property type="match status" value="1"/>
</dbReference>
<keyword evidence="3" id="KW-1185">Reference proteome</keyword>
<sequence>MQSNFDVIVVGSGPAGSAAAVQARRAGLSVALVDKATFPRKKLCGGLVTGRSRKAIKAIFGAEVEGQMFLKATEMRFSAKGRLLADLADGPPVHLTMRWDFDEWLHGFALEAGAVPFLGQGFTAIDETARRITLKDGTALHYGVLIGADGVNSAVARALFGRPFDPETIGFGLEIEAPGTAMHDYVEVDLDAAVWGYGWAFPKHHSTTIGVGGIKSRNADMKAHMAAYLERCGLEPDAIPYKGQFLPFGDFKKVPGRGPVLLCGDAAGLVDPITGEGIALAMESGALAATAAAEALAAQAPETALRRYRTALRPMHQSLREARMWRSLMFPKAMREVFLSAFARGTSLQNKYLRLLAGEIEYRDLRLMFLRKAPKAAIRAIGRKLRPGTRAEGRP</sequence>
<evidence type="ECO:0000313" key="3">
    <source>
        <dbReference type="Proteomes" id="UP000193409"/>
    </source>
</evidence>
<dbReference type="Gene3D" id="3.50.50.60">
    <property type="entry name" value="FAD/NAD(P)-binding domain"/>
    <property type="match status" value="1"/>
</dbReference>
<accession>A0A1Y5RDI8</accession>
<dbReference type="GO" id="GO:0016628">
    <property type="term" value="F:oxidoreductase activity, acting on the CH-CH group of donors, NAD or NADP as acceptor"/>
    <property type="evidence" value="ECO:0007669"/>
    <property type="project" value="InterPro"/>
</dbReference>